<organism evidence="4 6">
    <name type="scientific">Algoriphagus ratkowskyi</name>
    <dbReference type="NCBI Taxonomy" id="57028"/>
    <lineage>
        <taxon>Bacteria</taxon>
        <taxon>Pseudomonadati</taxon>
        <taxon>Bacteroidota</taxon>
        <taxon>Cytophagia</taxon>
        <taxon>Cytophagales</taxon>
        <taxon>Cyclobacteriaceae</taxon>
        <taxon>Algoriphagus</taxon>
    </lineage>
</organism>
<evidence type="ECO:0000313" key="5">
    <source>
        <dbReference type="EMBL" id="TXD78418.1"/>
    </source>
</evidence>
<proteinExistence type="inferred from homology"/>
<dbReference type="Pfam" id="PF04984">
    <property type="entry name" value="Phage_sheath_1"/>
    <property type="match status" value="1"/>
</dbReference>
<feature type="domain" description="Tail sheath protein C-terminal" evidence="3">
    <location>
        <begin position="377"/>
        <end position="480"/>
    </location>
</feature>
<dbReference type="Pfam" id="PF17482">
    <property type="entry name" value="Phage_sheath_1C"/>
    <property type="match status" value="1"/>
</dbReference>
<dbReference type="InterPro" id="IPR035089">
    <property type="entry name" value="Phage_sheath_subtilisin"/>
</dbReference>
<evidence type="ECO:0000313" key="4">
    <source>
        <dbReference type="EMBL" id="PZX59879.1"/>
    </source>
</evidence>
<dbReference type="Proteomes" id="UP000249115">
    <property type="component" value="Unassembled WGS sequence"/>
</dbReference>
<dbReference type="Gene3D" id="3.40.50.11780">
    <property type="match status" value="1"/>
</dbReference>
<dbReference type="PANTHER" id="PTHR35861">
    <property type="match status" value="1"/>
</dbReference>
<keyword evidence="7" id="KW-1185">Reference proteome</keyword>
<dbReference type="InterPro" id="IPR052042">
    <property type="entry name" value="Tail_sheath_structural"/>
</dbReference>
<evidence type="ECO:0000313" key="7">
    <source>
        <dbReference type="Proteomes" id="UP000321927"/>
    </source>
</evidence>
<comment type="caution">
    <text evidence="4">The sequence shown here is derived from an EMBL/GenBank/DDBJ whole genome shotgun (WGS) entry which is preliminary data.</text>
</comment>
<dbReference type="PANTHER" id="PTHR35861:SF1">
    <property type="entry name" value="PHAGE TAIL SHEATH PROTEIN"/>
    <property type="match status" value="1"/>
</dbReference>
<gene>
    <name evidence="5" type="ORF">ESW18_06390</name>
    <name evidence="4" type="ORF">LV84_01088</name>
</gene>
<reference evidence="5 7" key="2">
    <citation type="submission" date="2019-08" db="EMBL/GenBank/DDBJ databases">
        <title>Genome of Algoriphagus ratkowskyi IC026.</title>
        <authorList>
            <person name="Bowman J.P."/>
        </authorList>
    </citation>
    <scope>NUCLEOTIDE SEQUENCE [LARGE SCALE GENOMIC DNA]</scope>
    <source>
        <strain evidence="5 7">IC026</strain>
    </source>
</reference>
<evidence type="ECO:0000313" key="6">
    <source>
        <dbReference type="Proteomes" id="UP000249115"/>
    </source>
</evidence>
<sequence length="488" mass="53718">MSKYRTPGVYFKEIFNLPASVAQVETAIPAFIGHTDLAQKNAENVQGVPTRITSMLEFEGIFGKGNPESFTITIEDSYEAAKGLGEKISNRTITAIPPKHPSPFKLYYCLQLYFSNGGGPCYILSVGSFTNVPDKGNSTNPESILGGLEAIKAIDEPTLLVFPDIIPASPPQTIGSLYKDIYDAALTQCKILKDRFVIIDVKDVTADPVSDAHNFRDNCVGYSNLKYGAAYYPNLSTSLNYAYSPTHLTITHRNIYPSGFPLLEAGVSDSLTLAALQNSNPSLGRSVHNEIKQQYITLPPSGAIAGIYTRVDRERGVWKAPANVDVRNVIGPSLDLSHQQQETFNVDVTSGKSINVIRQFTGKGTLVWGARTLAGNDNEWRYIPVKRLFIFIEESLKKATKFVVFEPNDANTWLRAKTLIENFLIKLWRDGALVGAKPDQAFFVRVGLGQTMSAQDILDGNLIIEIGIAAVRPAEFTILNLTHKLQEH</sequence>
<dbReference type="Proteomes" id="UP000321927">
    <property type="component" value="Unassembled WGS sequence"/>
</dbReference>
<dbReference type="OrthoDB" id="9767864at2"/>
<evidence type="ECO:0000256" key="1">
    <source>
        <dbReference type="ARBA" id="ARBA00008005"/>
    </source>
</evidence>
<protein>
    <submittedName>
        <fullName evidence="5">Phage tail sheath family protein</fullName>
    </submittedName>
</protein>
<name>A0A2W7RZ23_9BACT</name>
<dbReference type="EMBL" id="QKZU01000003">
    <property type="protein sequence ID" value="PZX59879.1"/>
    <property type="molecule type" value="Genomic_DNA"/>
</dbReference>
<dbReference type="RefSeq" id="WP_086499738.1">
    <property type="nucleotide sequence ID" value="NZ_MSSV01000003.1"/>
</dbReference>
<evidence type="ECO:0000259" key="2">
    <source>
        <dbReference type="Pfam" id="PF04984"/>
    </source>
</evidence>
<comment type="similarity">
    <text evidence="1">Belongs to the myoviridae tail sheath protein family.</text>
</comment>
<reference evidence="4 6" key="1">
    <citation type="submission" date="2018-06" db="EMBL/GenBank/DDBJ databases">
        <title>Genomic Encyclopedia of Archaeal and Bacterial Type Strains, Phase II (KMG-II): from individual species to whole genera.</title>
        <authorList>
            <person name="Goeker M."/>
        </authorList>
    </citation>
    <scope>NUCLEOTIDE SEQUENCE [LARGE SCALE GENOMIC DNA]</scope>
    <source>
        <strain evidence="4 6">DSM 22686</strain>
    </source>
</reference>
<dbReference type="AlphaFoldDB" id="A0A2W7RZ23"/>
<evidence type="ECO:0000259" key="3">
    <source>
        <dbReference type="Pfam" id="PF17482"/>
    </source>
</evidence>
<dbReference type="InterPro" id="IPR020287">
    <property type="entry name" value="Tail_sheath_C"/>
</dbReference>
<feature type="domain" description="Tail sheath protein subtilisin-like" evidence="2">
    <location>
        <begin position="291"/>
        <end position="373"/>
    </location>
</feature>
<accession>A0A2W7RZ23</accession>
<dbReference type="EMBL" id="VORV01000004">
    <property type="protein sequence ID" value="TXD78418.1"/>
    <property type="molecule type" value="Genomic_DNA"/>
</dbReference>